<sequence length="79" mass="9027">MQIANNSAIRLSPRSDAFQVIDTAPCCFNIFLSEIYRQSGIVTTAPLTLPNKQISIIGRRYYYFDQWIQAQKSILNEPS</sequence>
<reference evidence="1 2" key="1">
    <citation type="submission" date="2020-10" db="EMBL/GenBank/DDBJ databases">
        <title>Connecting structure to function with the recovery of over 1000 high-quality activated sludge metagenome-assembled genomes encoding full-length rRNA genes using long-read sequencing.</title>
        <authorList>
            <person name="Singleton C.M."/>
            <person name="Petriglieri F."/>
            <person name="Kristensen J.M."/>
            <person name="Kirkegaard R.H."/>
            <person name="Michaelsen T.Y."/>
            <person name="Andersen M.H."/>
            <person name="Karst S.M."/>
            <person name="Dueholm M.S."/>
            <person name="Nielsen P.H."/>
            <person name="Albertsen M."/>
        </authorList>
    </citation>
    <scope>NUCLEOTIDE SEQUENCE [LARGE SCALE GENOMIC DNA]</scope>
    <source>
        <strain evidence="1">EsbW_18-Q3-R4-48_BATAC.463</strain>
    </source>
</reference>
<protein>
    <submittedName>
        <fullName evidence="1">Uncharacterized protein</fullName>
    </submittedName>
</protein>
<proteinExistence type="predicted"/>
<accession>A0A935MZQ8</accession>
<dbReference type="AlphaFoldDB" id="A0A935MZQ8"/>
<dbReference type="EMBL" id="JADJMS010000047">
    <property type="protein sequence ID" value="MBK7416991.1"/>
    <property type="molecule type" value="Genomic_DNA"/>
</dbReference>
<comment type="caution">
    <text evidence="1">The sequence shown here is derived from an EMBL/GenBank/DDBJ whole genome shotgun (WGS) entry which is preliminary data.</text>
</comment>
<organism evidence="1 2">
    <name type="scientific">Candidatus Dechloromonas phosphorivorans</name>
    <dbReference type="NCBI Taxonomy" id="2899244"/>
    <lineage>
        <taxon>Bacteria</taxon>
        <taxon>Pseudomonadati</taxon>
        <taxon>Pseudomonadota</taxon>
        <taxon>Betaproteobacteria</taxon>
        <taxon>Rhodocyclales</taxon>
        <taxon>Azonexaceae</taxon>
        <taxon>Dechloromonas</taxon>
    </lineage>
</organism>
<evidence type="ECO:0000313" key="1">
    <source>
        <dbReference type="EMBL" id="MBK7416991.1"/>
    </source>
</evidence>
<evidence type="ECO:0000313" key="2">
    <source>
        <dbReference type="Proteomes" id="UP000739411"/>
    </source>
</evidence>
<dbReference type="Proteomes" id="UP000739411">
    <property type="component" value="Unassembled WGS sequence"/>
</dbReference>
<gene>
    <name evidence="1" type="ORF">IPJ38_19705</name>
</gene>
<name>A0A935MZQ8_9RHOO</name>